<dbReference type="Pfam" id="PF21028">
    <property type="entry name" value="DUF1285_C"/>
    <property type="match status" value="1"/>
</dbReference>
<feature type="domain" description="DUF1285" evidence="1">
    <location>
        <begin position="20"/>
        <end position="87"/>
    </location>
</feature>
<gene>
    <name evidence="3" type="ORF">HNR38_001055</name>
</gene>
<dbReference type="InterPro" id="IPR010707">
    <property type="entry name" value="DUF1285"/>
</dbReference>
<name>A0A840U8M6_9GAMM</name>
<evidence type="ECO:0008006" key="5">
    <source>
        <dbReference type="Google" id="ProtNLM"/>
    </source>
</evidence>
<dbReference type="PIRSF" id="PIRSF029557">
    <property type="entry name" value="UCP029557"/>
    <property type="match status" value="1"/>
</dbReference>
<protein>
    <recommendedName>
        <fullName evidence="5">DUF1285 domain-containing protein</fullName>
    </recommendedName>
</protein>
<dbReference type="Proteomes" id="UP000591735">
    <property type="component" value="Unassembled WGS sequence"/>
</dbReference>
<feature type="domain" description="DUF1285" evidence="2">
    <location>
        <begin position="88"/>
        <end position="182"/>
    </location>
</feature>
<dbReference type="Pfam" id="PF06938">
    <property type="entry name" value="DUF1285_N"/>
    <property type="match status" value="1"/>
</dbReference>
<dbReference type="Gene3D" id="2.30.270.10">
    <property type="entry name" value="duf1285 protein"/>
    <property type="match status" value="1"/>
</dbReference>
<reference evidence="3 4" key="1">
    <citation type="submission" date="2020-08" db="EMBL/GenBank/DDBJ databases">
        <title>Genomic Encyclopedia of Type Strains, Phase IV (KMG-IV): sequencing the most valuable type-strain genomes for metagenomic binning, comparative biology and taxonomic classification.</title>
        <authorList>
            <person name="Goeker M."/>
        </authorList>
    </citation>
    <scope>NUCLEOTIDE SEQUENCE [LARGE SCALE GENOMIC DNA]</scope>
    <source>
        <strain evidence="3 4">DSM 22359</strain>
    </source>
</reference>
<dbReference type="InterPro" id="IPR023361">
    <property type="entry name" value="DUF1285_beta_roll_sf"/>
</dbReference>
<dbReference type="AlphaFoldDB" id="A0A840U8M6"/>
<dbReference type="InterPro" id="IPR048341">
    <property type="entry name" value="DUF1285_N"/>
</dbReference>
<evidence type="ECO:0000313" key="3">
    <source>
        <dbReference type="EMBL" id="MBB5320583.1"/>
    </source>
</evidence>
<keyword evidence="4" id="KW-1185">Reference proteome</keyword>
<dbReference type="RefSeq" id="WP_183700502.1">
    <property type="nucleotide sequence ID" value="NZ_JACHFE010000002.1"/>
</dbReference>
<dbReference type="InterPro" id="IPR048342">
    <property type="entry name" value="DUF1285_C"/>
</dbReference>
<comment type="caution">
    <text evidence="3">The sequence shown here is derived from an EMBL/GenBank/DDBJ whole genome shotgun (WGS) entry which is preliminary data.</text>
</comment>
<evidence type="ECO:0000259" key="2">
    <source>
        <dbReference type="Pfam" id="PF21028"/>
    </source>
</evidence>
<evidence type="ECO:0000313" key="4">
    <source>
        <dbReference type="Proteomes" id="UP000591735"/>
    </source>
</evidence>
<sequence>MNPDAIFDSVKEASPETNLPPIEDWHPELSGDMDLVISRNGQWLFEGRAIPRQATIRLFSTILRREDDGEYYLVTPVEKWRIQVEDTPLLAHSVEVRGLADDQVITVTTNMGETLEIGERYPLTVENYPDSEEPRPVVGVRRGLEARLVTNAFYDLADLVDEHVVDGETQLGVMSNGKFWKIGENG</sequence>
<accession>A0A840U8M6</accession>
<evidence type="ECO:0000259" key="1">
    <source>
        <dbReference type="Pfam" id="PF06938"/>
    </source>
</evidence>
<dbReference type="EMBL" id="JACHFE010000002">
    <property type="protein sequence ID" value="MBB5320583.1"/>
    <property type="molecule type" value="Genomic_DNA"/>
</dbReference>
<dbReference type="Gene3D" id="3.10.540.10">
    <property type="entry name" value="duf1285 like domain"/>
    <property type="match status" value="1"/>
</dbReference>
<organism evidence="3 4">
    <name type="scientific">Marinobacter oulmenensis</name>
    <dbReference type="NCBI Taxonomy" id="643747"/>
    <lineage>
        <taxon>Bacteria</taxon>
        <taxon>Pseudomonadati</taxon>
        <taxon>Pseudomonadota</taxon>
        <taxon>Gammaproteobacteria</taxon>
        <taxon>Pseudomonadales</taxon>
        <taxon>Marinobacteraceae</taxon>
        <taxon>Marinobacter</taxon>
    </lineage>
</organism>
<proteinExistence type="predicted"/>